<sequence>MGKTKNKEQRKKEILELLKTLQISCQKLVDHFKEILKEYQNNLKLSTQYADIYRTEKNQEKENKKNEGEQKEERTSLQTQLKRVSEEQKKQFSKEMLNNLERLSNLLHDKKKFLNQMVGQQEKLLRALAKTKHNDFKHASHDLFLLLEKIEKQISFFGKEIDSIEEKVLHLILSWTIHQSNNYNSPQLQFQQMEEQRIRGEIETTINICSDQLITKIDLCVFFEFPSKFVNEQLENILLSIQENIQLIGGIPDMCQIRVAFIFYHKYNFTMYVSNFEDHDPFRYPNKIKERIGNFLNNKQTIPKFYANKEMLDWKSKIRFYLIFSTQTEAKIEKIFDRALKQNETTTSKYNNQGLCHYILLLSSKQFKREKAEKESERKKRVSRLEKMINNHKKGEGKRKGKKGKQRRAGRKKRKKAHERKKHEKRSDDESESASGSGNEARNINKESEKNENGENEKDKEEGAEAEEEEKEEDKGEDKGEDKEEDKEDEDNKENEKRSEGESESASESENEAKNINKEIGKNEKGENDKDKEDEREEEEKEEEREKDKKEDKEDEDNKENEIRSEEGSLSTGESESENEKNKKKKPYNIISYIINIKKENLTKIIGEYILQVANSQRNDKIRLKKIKFFPTQDLKYYHKKNPNHKWTKPEEIDIYYFTKVKFDKIEEFVDLNFMEFISISSQVKLLELKAKKKKRKKKKKKNQTEYYVVDKKINSPFFGVIDTNNDQKNKNEYFRQFYFYSLVNSLIDQFNIDIETNMSSNMTGNGNGNGNGKQGKSPFIPKLELTPQFLFFFKNRDINQYMKVSQFYENYNGLRMKFNYLISAFVYYSYYKSNESVLIKPTKIINGKIHKFRVHSPYSRFGEFDGGNNEIFNILKKLKKQMNTHPDIKKIVGLALGNKKEIF</sequence>
<feature type="compositionally biased region" description="Basic and acidic residues" evidence="1">
    <location>
        <begin position="511"/>
        <end position="533"/>
    </location>
</feature>
<feature type="compositionally biased region" description="Acidic residues" evidence="1">
    <location>
        <begin position="483"/>
        <end position="493"/>
    </location>
</feature>
<protein>
    <submittedName>
        <fullName evidence="2">Pre-mRNA 3'-end-processing factor fip1</fullName>
    </submittedName>
</protein>
<feature type="compositionally biased region" description="Basic residues" evidence="1">
    <location>
        <begin position="390"/>
        <end position="424"/>
    </location>
</feature>
<feature type="compositionally biased region" description="Basic and acidic residues" evidence="1">
    <location>
        <begin position="443"/>
        <end position="463"/>
    </location>
</feature>
<comment type="caution">
    <text evidence="2">The sequence shown here is derived from an EMBL/GenBank/DDBJ whole genome shotgun (WGS) entry which is preliminary data.</text>
</comment>
<name>A0AAV7YUJ6_9EUKA</name>
<evidence type="ECO:0000256" key="1">
    <source>
        <dbReference type="SAM" id="MobiDB-lite"/>
    </source>
</evidence>
<organism evidence="2 3">
    <name type="scientific">Anaeramoeba flamelloides</name>
    <dbReference type="NCBI Taxonomy" id="1746091"/>
    <lineage>
        <taxon>Eukaryota</taxon>
        <taxon>Metamonada</taxon>
        <taxon>Anaeramoebidae</taxon>
        <taxon>Anaeramoeba</taxon>
    </lineage>
</organism>
<feature type="compositionally biased region" description="Basic and acidic residues" evidence="1">
    <location>
        <begin position="370"/>
        <end position="389"/>
    </location>
</feature>
<gene>
    <name evidence="2" type="ORF">M0812_02740</name>
</gene>
<evidence type="ECO:0000313" key="3">
    <source>
        <dbReference type="Proteomes" id="UP001146793"/>
    </source>
</evidence>
<feature type="compositionally biased region" description="Acidic residues" evidence="1">
    <location>
        <begin position="534"/>
        <end position="543"/>
    </location>
</feature>
<feature type="region of interest" description="Disordered" evidence="1">
    <location>
        <begin position="56"/>
        <end position="84"/>
    </location>
</feature>
<evidence type="ECO:0000313" key="2">
    <source>
        <dbReference type="EMBL" id="KAJ3431064.1"/>
    </source>
</evidence>
<feature type="compositionally biased region" description="Basic and acidic residues" evidence="1">
    <location>
        <begin position="56"/>
        <end position="75"/>
    </location>
</feature>
<reference evidence="2" key="1">
    <citation type="submission" date="2022-08" db="EMBL/GenBank/DDBJ databases">
        <title>Novel sulphate-reducing endosymbionts in the free-living metamonad Anaeramoeba.</title>
        <authorList>
            <person name="Jerlstrom-Hultqvist J."/>
            <person name="Cepicka I."/>
            <person name="Gallot-Lavallee L."/>
            <person name="Salas-Leiva D."/>
            <person name="Curtis B.A."/>
            <person name="Zahonova K."/>
            <person name="Pipaliya S."/>
            <person name="Dacks J."/>
            <person name="Roger A.J."/>
        </authorList>
    </citation>
    <scope>NUCLEOTIDE SEQUENCE</scope>
    <source>
        <strain evidence="2">Busselton2</strain>
    </source>
</reference>
<dbReference type="AlphaFoldDB" id="A0AAV7YUJ6"/>
<accession>A0AAV7YUJ6</accession>
<dbReference type="Proteomes" id="UP001146793">
    <property type="component" value="Unassembled WGS sequence"/>
</dbReference>
<feature type="region of interest" description="Disordered" evidence="1">
    <location>
        <begin position="370"/>
        <end position="583"/>
    </location>
</feature>
<proteinExistence type="predicted"/>
<dbReference type="EMBL" id="JANTQA010000048">
    <property type="protein sequence ID" value="KAJ3431064.1"/>
    <property type="molecule type" value="Genomic_DNA"/>
</dbReference>
<feature type="compositionally biased region" description="Basic and acidic residues" evidence="1">
    <location>
        <begin position="473"/>
        <end position="482"/>
    </location>
</feature>